<reference evidence="2 3" key="1">
    <citation type="submission" date="2013-11" db="EMBL/GenBank/DDBJ databases">
        <title>The Damaraland mole rat (Fukomys damarensis) genome and evolution of African mole rats.</title>
        <authorList>
            <person name="Gladyshev V.N."/>
            <person name="Fang X."/>
        </authorList>
    </citation>
    <scope>NUCLEOTIDE SEQUENCE [LARGE SCALE GENOMIC DNA]</scope>
    <source>
        <tissue evidence="2">Liver</tissue>
    </source>
</reference>
<name>A0A091DJN0_FUKDA</name>
<proteinExistence type="predicted"/>
<dbReference type="AlphaFoldDB" id="A0A091DJN0"/>
<gene>
    <name evidence="2" type="ORF">H920_15606</name>
</gene>
<dbReference type="EMBL" id="KN123866">
    <property type="protein sequence ID" value="KFO23006.1"/>
    <property type="molecule type" value="Genomic_DNA"/>
</dbReference>
<evidence type="ECO:0000313" key="3">
    <source>
        <dbReference type="Proteomes" id="UP000028990"/>
    </source>
</evidence>
<feature type="compositionally biased region" description="Basic and acidic residues" evidence="1">
    <location>
        <begin position="44"/>
        <end position="58"/>
    </location>
</feature>
<evidence type="ECO:0000313" key="2">
    <source>
        <dbReference type="EMBL" id="KFO23006.1"/>
    </source>
</evidence>
<keyword evidence="3" id="KW-1185">Reference proteome</keyword>
<sequence>MRRNLLLKLGGPVCQTKCAKETQGPVDSGLPSFGDTRRKPLAVKPKDQKAQLHVRDSGPTETEVAEGGGSGLTEGGFDSHAIKLWAACGMKGPRNNEPNMSSKKSKFHKKKEEQGKEKGKSSEAGD</sequence>
<accession>A0A091DJN0</accession>
<feature type="compositionally biased region" description="Basic and acidic residues" evidence="1">
    <location>
        <begin position="110"/>
        <end position="126"/>
    </location>
</feature>
<protein>
    <submittedName>
        <fullName evidence="2">Uncharacterized protein</fullName>
    </submittedName>
</protein>
<evidence type="ECO:0000256" key="1">
    <source>
        <dbReference type="SAM" id="MobiDB-lite"/>
    </source>
</evidence>
<dbReference type="Proteomes" id="UP000028990">
    <property type="component" value="Unassembled WGS sequence"/>
</dbReference>
<feature type="region of interest" description="Disordered" evidence="1">
    <location>
        <begin position="19"/>
        <end position="76"/>
    </location>
</feature>
<organism evidence="2 3">
    <name type="scientific">Fukomys damarensis</name>
    <name type="common">Damaraland mole rat</name>
    <name type="synonym">Cryptomys damarensis</name>
    <dbReference type="NCBI Taxonomy" id="885580"/>
    <lineage>
        <taxon>Eukaryota</taxon>
        <taxon>Metazoa</taxon>
        <taxon>Chordata</taxon>
        <taxon>Craniata</taxon>
        <taxon>Vertebrata</taxon>
        <taxon>Euteleostomi</taxon>
        <taxon>Mammalia</taxon>
        <taxon>Eutheria</taxon>
        <taxon>Euarchontoglires</taxon>
        <taxon>Glires</taxon>
        <taxon>Rodentia</taxon>
        <taxon>Hystricomorpha</taxon>
        <taxon>Bathyergidae</taxon>
        <taxon>Fukomys</taxon>
    </lineage>
</organism>
<feature type="region of interest" description="Disordered" evidence="1">
    <location>
        <begin position="89"/>
        <end position="126"/>
    </location>
</feature>